<evidence type="ECO:0000313" key="2">
    <source>
        <dbReference type="EMBL" id="QSQ13121.1"/>
    </source>
</evidence>
<proteinExistence type="predicted"/>
<evidence type="ECO:0000313" key="3">
    <source>
        <dbReference type="Proteomes" id="UP000663090"/>
    </source>
</evidence>
<feature type="region of interest" description="Disordered" evidence="1">
    <location>
        <begin position="157"/>
        <end position="176"/>
    </location>
</feature>
<dbReference type="RefSeq" id="WP_206714826.1">
    <property type="nucleotide sequence ID" value="NZ_CP071091.1"/>
</dbReference>
<protein>
    <recommendedName>
        <fullName evidence="4">Lipoprotein</fullName>
    </recommendedName>
</protein>
<sequence length="311" mass="34535">MQHSVPGMDLRLLASLGFALCFVSGCETTSWRTQALPREQIQPPRAQGPVDLELPPPDTVVAVQHPDGTPLWVVHRKDGTVSVFSALVSIGRANPQKVDVHWQPTLRRFTQVFAYDDRGMNLGRIECELCTEPPDSKLYLQAAKDLDTFEVERLPGPPERIRVGPLRPGATHPIPNQLLPEASEERREFAVPHGLSIAQALALPEGTTLSINATLVRASGEPPRFCENVDRDACCPANAPRLYDVEGIPLGSLGPMIVHQRLFLLRRYRDGFVQYDVGRALDRGHSHMTLPAPPDYDTWDFAKPPPRSICR</sequence>
<gene>
    <name evidence="2" type="ORF">JY572_32990</name>
</gene>
<evidence type="ECO:0000256" key="1">
    <source>
        <dbReference type="SAM" id="MobiDB-lite"/>
    </source>
</evidence>
<accession>A0ABX7N328</accession>
<organism evidence="2 3">
    <name type="scientific">Myxococcus landrumensis</name>
    <dbReference type="NCBI Taxonomy" id="2813577"/>
    <lineage>
        <taxon>Bacteria</taxon>
        <taxon>Pseudomonadati</taxon>
        <taxon>Myxococcota</taxon>
        <taxon>Myxococcia</taxon>
        <taxon>Myxococcales</taxon>
        <taxon>Cystobacterineae</taxon>
        <taxon>Myxococcaceae</taxon>
        <taxon>Myxococcus</taxon>
    </lineage>
</organism>
<keyword evidence="3" id="KW-1185">Reference proteome</keyword>
<dbReference type="EMBL" id="CP071091">
    <property type="protein sequence ID" value="QSQ13121.1"/>
    <property type="molecule type" value="Genomic_DNA"/>
</dbReference>
<reference evidence="2 3" key="1">
    <citation type="submission" date="2021-02" db="EMBL/GenBank/DDBJ databases">
        <title>De Novo genome assembly of isolated myxobacteria.</title>
        <authorList>
            <person name="Stevens D.C."/>
        </authorList>
    </citation>
    <scope>NUCLEOTIDE SEQUENCE [LARGE SCALE GENOMIC DNA]</scope>
    <source>
        <strain evidence="2 3">SCHIC003</strain>
    </source>
</reference>
<dbReference type="Proteomes" id="UP000663090">
    <property type="component" value="Chromosome"/>
</dbReference>
<evidence type="ECO:0008006" key="4">
    <source>
        <dbReference type="Google" id="ProtNLM"/>
    </source>
</evidence>
<name>A0ABX7N328_9BACT</name>